<keyword evidence="5 7" id="KW-1133">Transmembrane helix</keyword>
<dbReference type="PANTHER" id="PTHR10332:SF10">
    <property type="entry name" value="EQUILIBRATIVE NUCLEOSIDE TRANSPORTER 4"/>
    <property type="match status" value="1"/>
</dbReference>
<gene>
    <name evidence="8" type="ORF">PEVE_00032905</name>
</gene>
<keyword evidence="4 7" id="KW-0812">Transmembrane</keyword>
<keyword evidence="3" id="KW-0813">Transport</keyword>
<dbReference type="EMBL" id="CALNXI010000484">
    <property type="protein sequence ID" value="CAH3028002.1"/>
    <property type="molecule type" value="Genomic_DNA"/>
</dbReference>
<protein>
    <submittedName>
        <fullName evidence="8">Uncharacterized protein</fullName>
    </submittedName>
</protein>
<comment type="subcellular location">
    <subcellularLocation>
        <location evidence="1">Membrane</location>
        <topology evidence="1">Multi-pass membrane protein</topology>
    </subcellularLocation>
</comment>
<reference evidence="8 9" key="1">
    <citation type="submission" date="2022-05" db="EMBL/GenBank/DDBJ databases">
        <authorList>
            <consortium name="Genoscope - CEA"/>
            <person name="William W."/>
        </authorList>
    </citation>
    <scope>NUCLEOTIDE SEQUENCE [LARGE SCALE GENOMIC DNA]</scope>
</reference>
<dbReference type="Proteomes" id="UP001159427">
    <property type="component" value="Unassembled WGS sequence"/>
</dbReference>
<feature type="transmembrane region" description="Helical" evidence="7">
    <location>
        <begin position="308"/>
        <end position="331"/>
    </location>
</feature>
<feature type="transmembrane region" description="Helical" evidence="7">
    <location>
        <begin position="191"/>
        <end position="210"/>
    </location>
</feature>
<evidence type="ECO:0000256" key="6">
    <source>
        <dbReference type="ARBA" id="ARBA00023136"/>
    </source>
</evidence>
<evidence type="ECO:0000313" key="8">
    <source>
        <dbReference type="EMBL" id="CAH3028002.1"/>
    </source>
</evidence>
<evidence type="ECO:0000256" key="4">
    <source>
        <dbReference type="ARBA" id="ARBA00022692"/>
    </source>
</evidence>
<proteinExistence type="inferred from homology"/>
<sequence>MFTCKLFYSGEESTCQASKMADLEAEVEQFIADDSDFHSKNKDKPLCNMLTRKNFAMYLQFVFFGIGSVLPIFVIFAAVDYFDDIFPHKQPEFALNAIYNPLLFCGSFVNLLWGRAASFKWRIVCGFTVMAVCMIGFIVLDQLELCGSTCLKSHFWAVLFVAGVLGLADAVCQSTLFGLTTHALPPLYTQGLMLGVGLCGLLITILRVLTKTTTNNLHVSSYYYFGTAAAFILLVIAAYLHLARGDAFQRYYSRVPRSGIDTDWKHPIQRFAFFTGEALRVLRYKNVFCHCFLLTLVTAQQYIVMPSVVTMAIDFLGNGWFPVLLILVYNIGDVLGRGPLAMYYVYSLHWAWLSTMMRFVVVVGICLSVPPQMLSDRPAWMATFVAVLGLSTGHLTTSLISYASSDVPGRAKETVGYLSVLSITLGMAGGSAASYCIKAVLDRTG</sequence>
<keyword evidence="9" id="KW-1185">Reference proteome</keyword>
<evidence type="ECO:0000256" key="1">
    <source>
        <dbReference type="ARBA" id="ARBA00004141"/>
    </source>
</evidence>
<organism evidence="8 9">
    <name type="scientific">Porites evermanni</name>
    <dbReference type="NCBI Taxonomy" id="104178"/>
    <lineage>
        <taxon>Eukaryota</taxon>
        <taxon>Metazoa</taxon>
        <taxon>Cnidaria</taxon>
        <taxon>Anthozoa</taxon>
        <taxon>Hexacorallia</taxon>
        <taxon>Scleractinia</taxon>
        <taxon>Fungiina</taxon>
        <taxon>Poritidae</taxon>
        <taxon>Porites</taxon>
    </lineage>
</organism>
<dbReference type="InterPro" id="IPR036259">
    <property type="entry name" value="MFS_trans_sf"/>
</dbReference>
<evidence type="ECO:0000256" key="2">
    <source>
        <dbReference type="ARBA" id="ARBA00007965"/>
    </source>
</evidence>
<dbReference type="InterPro" id="IPR002259">
    <property type="entry name" value="Eqnu_transpt"/>
</dbReference>
<evidence type="ECO:0000256" key="7">
    <source>
        <dbReference type="SAM" id="Phobius"/>
    </source>
</evidence>
<evidence type="ECO:0000256" key="5">
    <source>
        <dbReference type="ARBA" id="ARBA00022989"/>
    </source>
</evidence>
<name>A0ABN8MEV2_9CNID</name>
<feature type="transmembrane region" description="Helical" evidence="7">
    <location>
        <begin position="155"/>
        <end position="179"/>
    </location>
</feature>
<feature type="transmembrane region" description="Helical" evidence="7">
    <location>
        <begin position="222"/>
        <end position="242"/>
    </location>
</feature>
<feature type="transmembrane region" description="Helical" evidence="7">
    <location>
        <begin position="55"/>
        <end position="77"/>
    </location>
</feature>
<feature type="transmembrane region" description="Helical" evidence="7">
    <location>
        <begin position="121"/>
        <end position="140"/>
    </location>
</feature>
<evidence type="ECO:0000313" key="9">
    <source>
        <dbReference type="Proteomes" id="UP001159427"/>
    </source>
</evidence>
<feature type="transmembrane region" description="Helical" evidence="7">
    <location>
        <begin position="97"/>
        <end position="114"/>
    </location>
</feature>
<evidence type="ECO:0000256" key="3">
    <source>
        <dbReference type="ARBA" id="ARBA00022448"/>
    </source>
</evidence>
<accession>A0ABN8MEV2</accession>
<feature type="transmembrane region" description="Helical" evidence="7">
    <location>
        <begin position="415"/>
        <end position="437"/>
    </location>
</feature>
<dbReference type="Pfam" id="PF01733">
    <property type="entry name" value="Nucleoside_tran"/>
    <property type="match status" value="1"/>
</dbReference>
<feature type="transmembrane region" description="Helical" evidence="7">
    <location>
        <begin position="343"/>
        <end position="367"/>
    </location>
</feature>
<comment type="similarity">
    <text evidence="2">Belongs to the SLC29A/ENT transporter (TC 2.A.57) family.</text>
</comment>
<feature type="transmembrane region" description="Helical" evidence="7">
    <location>
        <begin position="379"/>
        <end position="403"/>
    </location>
</feature>
<dbReference type="SUPFAM" id="SSF103473">
    <property type="entry name" value="MFS general substrate transporter"/>
    <property type="match status" value="2"/>
</dbReference>
<keyword evidence="6 7" id="KW-0472">Membrane</keyword>
<comment type="caution">
    <text evidence="8">The sequence shown here is derived from an EMBL/GenBank/DDBJ whole genome shotgun (WGS) entry which is preliminary data.</text>
</comment>
<dbReference type="PANTHER" id="PTHR10332">
    <property type="entry name" value="EQUILIBRATIVE NUCLEOSIDE TRANSPORTER"/>
    <property type="match status" value="1"/>
</dbReference>